<keyword evidence="1" id="KW-0813">Transport</keyword>
<evidence type="ECO:0000313" key="3">
    <source>
        <dbReference type="EMBL" id="MCR6544117.1"/>
    </source>
</evidence>
<keyword evidence="4" id="KW-1185">Reference proteome</keyword>
<feature type="domain" description="PhoU" evidence="2">
    <location>
        <begin position="17"/>
        <end position="104"/>
    </location>
</feature>
<keyword evidence="1" id="KW-0592">Phosphate transport</keyword>
<proteinExistence type="inferred from homology"/>
<dbReference type="PANTHER" id="PTHR42930:SF3">
    <property type="entry name" value="PHOSPHATE-SPECIFIC TRANSPORT SYSTEM ACCESSORY PROTEIN PHOU"/>
    <property type="match status" value="1"/>
</dbReference>
<evidence type="ECO:0000313" key="4">
    <source>
        <dbReference type="Proteomes" id="UP001524944"/>
    </source>
</evidence>
<dbReference type="InterPro" id="IPR028366">
    <property type="entry name" value="PhoU"/>
</dbReference>
<evidence type="ECO:0000256" key="1">
    <source>
        <dbReference type="PIRNR" id="PIRNR003107"/>
    </source>
</evidence>
<dbReference type="SUPFAM" id="SSF109755">
    <property type="entry name" value="PhoU-like"/>
    <property type="match status" value="1"/>
</dbReference>
<dbReference type="RefSeq" id="WP_089609622.1">
    <property type="nucleotide sequence ID" value="NZ_CP022121.1"/>
</dbReference>
<comment type="similarity">
    <text evidence="1">Belongs to the PhoU family.</text>
</comment>
<dbReference type="PIRSF" id="PIRSF003107">
    <property type="entry name" value="PhoU"/>
    <property type="match status" value="1"/>
</dbReference>
<keyword evidence="1" id="KW-0963">Cytoplasm</keyword>
<dbReference type="InterPro" id="IPR026022">
    <property type="entry name" value="PhoU_dom"/>
</dbReference>
<comment type="function">
    <text evidence="1">Plays a role in the regulation of phosphate uptake.</text>
</comment>
<feature type="domain" description="PhoU" evidence="2">
    <location>
        <begin position="120"/>
        <end position="205"/>
    </location>
</feature>
<dbReference type="NCBIfam" id="TIGR02135">
    <property type="entry name" value="phoU_full"/>
    <property type="match status" value="1"/>
</dbReference>
<comment type="subcellular location">
    <subcellularLocation>
        <location evidence="1">Cytoplasm</location>
    </subcellularLocation>
</comment>
<gene>
    <name evidence="3" type="primary">phoU</name>
    <name evidence="3" type="ORF">NVS47_01055</name>
</gene>
<evidence type="ECO:0000259" key="2">
    <source>
        <dbReference type="Pfam" id="PF01895"/>
    </source>
</evidence>
<dbReference type="Gene3D" id="1.20.58.220">
    <property type="entry name" value="Phosphate transport system protein phou homolog 2, domain 2"/>
    <property type="match status" value="1"/>
</dbReference>
<sequence length="217" mass="24684">MVRENYDSQLKELRHQLLRMGSLVEEEITGSVSALVNRNVDLAQKIIADDDAVDNFHNEIEDLCLRLIATQQPIAKDLRRIVTGLKIIGELERMADHAVDIAKITLKIAPDPLIKPLIDIPRMSEYVRKMVRNSLDAYVNEDVALAESVGADDDLVDHLHNQIFRELLTYMMEDASKISQATQLLFVSRYLERIADRATNICESVIYLVTGNRQEIN</sequence>
<reference evidence="3 4" key="1">
    <citation type="submission" date="2022-08" db="EMBL/GenBank/DDBJ databases">
        <title>Proteogenomics of the novel Dehalobacterium formicoaceticum strain EZ94 highlights a key role of methyltransferases during anaerobic dichloromethane degradation.</title>
        <authorList>
            <person name="Wasmund K."/>
        </authorList>
    </citation>
    <scope>NUCLEOTIDE SEQUENCE [LARGE SCALE GENOMIC DNA]</scope>
    <source>
        <strain evidence="3 4">EZ94</strain>
    </source>
</reference>
<dbReference type="EMBL" id="JANPWE010000001">
    <property type="protein sequence ID" value="MCR6544117.1"/>
    <property type="molecule type" value="Genomic_DNA"/>
</dbReference>
<name>A0ABT1XZS5_9FIRM</name>
<protein>
    <recommendedName>
        <fullName evidence="1">Phosphate-specific transport system accessory protein PhoU</fullName>
    </recommendedName>
</protein>
<dbReference type="Pfam" id="PF01895">
    <property type="entry name" value="PhoU"/>
    <property type="match status" value="2"/>
</dbReference>
<dbReference type="InterPro" id="IPR038078">
    <property type="entry name" value="PhoU-like_sf"/>
</dbReference>
<organism evidence="3 4">
    <name type="scientific">Dehalobacterium formicoaceticum</name>
    <dbReference type="NCBI Taxonomy" id="51515"/>
    <lineage>
        <taxon>Bacteria</taxon>
        <taxon>Bacillati</taxon>
        <taxon>Bacillota</taxon>
        <taxon>Clostridia</taxon>
        <taxon>Eubacteriales</taxon>
        <taxon>Peptococcaceae</taxon>
        <taxon>Dehalobacterium</taxon>
    </lineage>
</organism>
<dbReference type="PANTHER" id="PTHR42930">
    <property type="entry name" value="PHOSPHATE-SPECIFIC TRANSPORT SYSTEM ACCESSORY PROTEIN PHOU"/>
    <property type="match status" value="1"/>
</dbReference>
<comment type="caution">
    <text evidence="3">The sequence shown here is derived from an EMBL/GenBank/DDBJ whole genome shotgun (WGS) entry which is preliminary data.</text>
</comment>
<dbReference type="Proteomes" id="UP001524944">
    <property type="component" value="Unassembled WGS sequence"/>
</dbReference>
<accession>A0ABT1XZS5</accession>
<comment type="subunit">
    <text evidence="1">Homodimer.</text>
</comment>